<feature type="region of interest" description="Disordered" evidence="3">
    <location>
        <begin position="346"/>
        <end position="378"/>
    </location>
</feature>
<dbReference type="Gene3D" id="3.10.450.30">
    <property type="entry name" value="Microbial ribonucleases"/>
    <property type="match status" value="1"/>
</dbReference>
<keyword evidence="5" id="KW-1185">Reference proteome</keyword>
<feature type="compositionally biased region" description="Basic and acidic residues" evidence="3">
    <location>
        <begin position="362"/>
        <end position="373"/>
    </location>
</feature>
<keyword evidence="1" id="KW-0540">Nuclease</keyword>
<gene>
    <name evidence="4" type="ORF">DCC88_00630</name>
</gene>
<organism evidence="4 5">
    <name type="scientific">Spirobacillus cienkowskii</name>
    <dbReference type="NCBI Taxonomy" id="495820"/>
    <lineage>
        <taxon>Bacteria</taxon>
        <taxon>Pseudomonadati</taxon>
        <taxon>Bdellovibrionota</taxon>
        <taxon>Oligoflexia</taxon>
        <taxon>Silvanigrellales</taxon>
        <taxon>Spirobacillus</taxon>
    </lineage>
</organism>
<keyword evidence="2" id="KW-0378">Hydrolase</keyword>
<dbReference type="InterPro" id="IPR000026">
    <property type="entry name" value="N1-like"/>
</dbReference>
<dbReference type="Proteomes" id="UP000253934">
    <property type="component" value="Unassembled WGS sequence"/>
</dbReference>
<evidence type="ECO:0000313" key="5">
    <source>
        <dbReference type="Proteomes" id="UP000253934"/>
    </source>
</evidence>
<proteinExistence type="predicted"/>
<comment type="caution">
    <text evidence="4">The sequence shown here is derived from an EMBL/GenBank/DDBJ whole genome shotgun (WGS) entry which is preliminary data.</text>
</comment>
<evidence type="ECO:0000256" key="3">
    <source>
        <dbReference type="SAM" id="MobiDB-lite"/>
    </source>
</evidence>
<evidence type="ECO:0000313" key="4">
    <source>
        <dbReference type="EMBL" id="RDB37332.1"/>
    </source>
</evidence>
<dbReference type="AlphaFoldDB" id="A0A369KUP6"/>
<dbReference type="GO" id="GO:0016787">
    <property type="term" value="F:hydrolase activity"/>
    <property type="evidence" value="ECO:0007669"/>
    <property type="project" value="UniProtKB-KW"/>
</dbReference>
<dbReference type="InterPro" id="IPR016191">
    <property type="entry name" value="Ribonuclease/ribotoxin"/>
</dbReference>
<reference evidence="4" key="1">
    <citation type="submission" date="2018-04" db="EMBL/GenBank/DDBJ databases">
        <title>Draft genome sequence of the Candidatus Spirobacillus cienkowskii, a pathogen of freshwater Daphnia species, reconstructed from hemolymph metagenomic reads.</title>
        <authorList>
            <person name="Bresciani L."/>
            <person name="Lemos L.N."/>
            <person name="Wale N."/>
            <person name="Lin J.Y."/>
            <person name="Fernandes G.R."/>
            <person name="Duffy M.A."/>
            <person name="Rodrigues J.M."/>
        </authorList>
    </citation>
    <scope>NUCLEOTIDE SEQUENCE [LARGE SCALE GENOMIC DNA]</scope>
    <source>
        <strain evidence="4">Binning01</strain>
    </source>
</reference>
<dbReference type="EMBL" id="QOVW01000002">
    <property type="protein sequence ID" value="RDB37332.1"/>
    <property type="molecule type" value="Genomic_DNA"/>
</dbReference>
<dbReference type="SUPFAM" id="SSF53933">
    <property type="entry name" value="Microbial ribonucleases"/>
    <property type="match status" value="1"/>
</dbReference>
<dbReference type="GO" id="GO:0004521">
    <property type="term" value="F:RNA endonuclease activity"/>
    <property type="evidence" value="ECO:0007669"/>
    <property type="project" value="InterPro"/>
</dbReference>
<protein>
    <submittedName>
        <fullName evidence="4">Uncharacterized protein</fullName>
    </submittedName>
</protein>
<evidence type="ECO:0000256" key="2">
    <source>
        <dbReference type="ARBA" id="ARBA00022801"/>
    </source>
</evidence>
<dbReference type="Pfam" id="PF00545">
    <property type="entry name" value="Ribonuclease"/>
    <property type="match status" value="1"/>
</dbReference>
<accession>A0A369KUP6</accession>
<name>A0A369KUP6_9BACT</name>
<evidence type="ECO:0000256" key="1">
    <source>
        <dbReference type="ARBA" id="ARBA00022722"/>
    </source>
</evidence>
<dbReference type="GO" id="GO:0003723">
    <property type="term" value="F:RNA binding"/>
    <property type="evidence" value="ECO:0007669"/>
    <property type="project" value="InterPro"/>
</dbReference>
<sequence length="479" mass="55622">MFFKKKCKNIAIAMAGVFTAFSQQKVNAERLYSEGMGSYLFCVNKNDSTQWQWAKPNLNPKYSWAHYDERGYWIKGSLWIAQVLDHSLHTGFKIHFDEGEKPKPRNTRDVFHFRNKVNDEFPEPHHLVKKRHGVIEDSQKELNDEVYASESPDYLKKLESKELKWFETISEVDFQKVFKNFVIEEKKLHHNYHLSRQSRESIHQIEQFNKSKLKEYVRWNYVCRELINTCTNSFGPDYDQVGVASWSIAATDWGFIKAGDQICSNWEYKHGLALGSGWGIHLDEILTGAALDLVTGGPTKEPSLEVLVPGNIRPKGGIPPARGVVEHPTIREKGRANVSGNVVAKPKPVEENNNVPGFPSLEKTKSNSEIHPSDEDDTPFEVVQRKKPEIPHRAKYLTDTIDFSQNKYKRFWNNEKKLPTGKESKPFYRPEYYEMDIQYQGQQKRDAKRVVFDKTTGKRWFTKDHYVSFKEMTPVTIIP</sequence>